<dbReference type="PROSITE" id="PS51140">
    <property type="entry name" value="CUE"/>
    <property type="match status" value="1"/>
</dbReference>
<dbReference type="Gene3D" id="1.10.8.10">
    <property type="entry name" value="DNA helicase RuvA subunit, C-terminal domain"/>
    <property type="match status" value="1"/>
</dbReference>
<feature type="domain" description="CUE" evidence="3">
    <location>
        <begin position="47"/>
        <end position="89"/>
    </location>
</feature>
<dbReference type="SMART" id="SM00546">
    <property type="entry name" value="CUE"/>
    <property type="match status" value="1"/>
</dbReference>
<evidence type="ECO:0000313" key="5">
    <source>
        <dbReference type="Proteomes" id="UP000252139"/>
    </source>
</evidence>
<organism evidence="4 5">
    <name type="scientific">Rhizopus azygosporus</name>
    <name type="common">Rhizopus microsporus var. azygosporus</name>
    <dbReference type="NCBI Taxonomy" id="86630"/>
    <lineage>
        <taxon>Eukaryota</taxon>
        <taxon>Fungi</taxon>
        <taxon>Fungi incertae sedis</taxon>
        <taxon>Mucoromycota</taxon>
        <taxon>Mucoromycotina</taxon>
        <taxon>Mucoromycetes</taxon>
        <taxon>Mucorales</taxon>
        <taxon>Mucorineae</taxon>
        <taxon>Rhizopodaceae</taxon>
        <taxon>Rhizopus</taxon>
    </lineage>
</organism>
<feature type="compositionally biased region" description="Basic and acidic residues" evidence="1">
    <location>
        <begin position="233"/>
        <end position="244"/>
    </location>
</feature>
<evidence type="ECO:0000313" key="4">
    <source>
        <dbReference type="EMBL" id="RCH94719.1"/>
    </source>
</evidence>
<name>A0A367JXV5_RHIAZ</name>
<feature type="compositionally biased region" description="Polar residues" evidence="1">
    <location>
        <begin position="216"/>
        <end position="230"/>
    </location>
</feature>
<dbReference type="AlphaFoldDB" id="A0A367JXV5"/>
<comment type="caution">
    <text evidence="4">The sequence shown here is derived from an EMBL/GenBank/DDBJ whole genome shotgun (WGS) entry which is preliminary data.</text>
</comment>
<feature type="region of interest" description="Disordered" evidence="1">
    <location>
        <begin position="83"/>
        <end position="122"/>
    </location>
</feature>
<evidence type="ECO:0000256" key="2">
    <source>
        <dbReference type="SAM" id="Phobius"/>
    </source>
</evidence>
<gene>
    <name evidence="4" type="ORF">CU097_012602</name>
</gene>
<evidence type="ECO:0000259" key="3">
    <source>
        <dbReference type="PROSITE" id="PS51140"/>
    </source>
</evidence>
<dbReference type="OrthoDB" id="3824970at2759"/>
<feature type="transmembrane region" description="Helical" evidence="2">
    <location>
        <begin position="6"/>
        <end position="22"/>
    </location>
</feature>
<evidence type="ECO:0000256" key="1">
    <source>
        <dbReference type="SAM" id="MobiDB-lite"/>
    </source>
</evidence>
<protein>
    <recommendedName>
        <fullName evidence="3">CUE domain-containing protein</fullName>
    </recommendedName>
</protein>
<accession>A0A367JXV5</accession>
<reference evidence="4 5" key="1">
    <citation type="journal article" date="2018" name="G3 (Bethesda)">
        <title>Phylogenetic and Phylogenomic Definition of Rhizopus Species.</title>
        <authorList>
            <person name="Gryganskyi A.P."/>
            <person name="Golan J."/>
            <person name="Dolatabadi S."/>
            <person name="Mondo S."/>
            <person name="Robb S."/>
            <person name="Idnurm A."/>
            <person name="Muszewska A."/>
            <person name="Steczkiewicz K."/>
            <person name="Masonjones S."/>
            <person name="Liao H.L."/>
            <person name="Gajdeczka M.T."/>
            <person name="Anike F."/>
            <person name="Vuek A."/>
            <person name="Anishchenko I.M."/>
            <person name="Voigt K."/>
            <person name="de Hoog G.S."/>
            <person name="Smith M.E."/>
            <person name="Heitman J."/>
            <person name="Vilgalys R."/>
            <person name="Stajich J.E."/>
        </authorList>
    </citation>
    <scope>NUCLEOTIDE SEQUENCE [LARGE SCALE GENOMIC DNA]</scope>
    <source>
        <strain evidence="4 5">CBS 357.93</strain>
    </source>
</reference>
<dbReference type="CDD" id="cd14424">
    <property type="entry name" value="CUE_Cue1p_like"/>
    <property type="match status" value="1"/>
</dbReference>
<dbReference type="EMBL" id="PJQL01000546">
    <property type="protein sequence ID" value="RCH94719.1"/>
    <property type="molecule type" value="Genomic_DNA"/>
</dbReference>
<dbReference type="GO" id="GO:0043130">
    <property type="term" value="F:ubiquitin binding"/>
    <property type="evidence" value="ECO:0007669"/>
    <property type="project" value="InterPro"/>
</dbReference>
<feature type="compositionally biased region" description="Low complexity" evidence="1">
    <location>
        <begin position="188"/>
        <end position="204"/>
    </location>
</feature>
<keyword evidence="5" id="KW-1185">Reference proteome</keyword>
<proteinExistence type="predicted"/>
<dbReference type="InterPro" id="IPR003892">
    <property type="entry name" value="CUE"/>
</dbReference>
<keyword evidence="2" id="KW-0472">Membrane</keyword>
<feature type="compositionally biased region" description="Low complexity" evidence="1">
    <location>
        <begin position="97"/>
        <end position="117"/>
    </location>
</feature>
<dbReference type="Pfam" id="PF02845">
    <property type="entry name" value="CUE"/>
    <property type="match status" value="1"/>
</dbReference>
<keyword evidence="2" id="KW-0812">Transmembrane</keyword>
<dbReference type="STRING" id="86630.A0A367JXV5"/>
<feature type="region of interest" description="Disordered" evidence="1">
    <location>
        <begin position="174"/>
        <end position="244"/>
    </location>
</feature>
<dbReference type="Proteomes" id="UP000252139">
    <property type="component" value="Unassembled WGS sequence"/>
</dbReference>
<sequence>MNDSVSILVAVFIILVILRWMLGGNQSNQTQQRLNQGQTTRRPQHRVTPQMIEMVRAMFPDIPVAAIQADLQRTGSVETTVDNALRDGGLPLPPSASPTTTTTTTTTTNNQPSSSSTGRNSLNHANLVQRYKIDVDHVSEAQEPPKVWETSPDKRQEMLKKRKEYMVLQARKKMMEQANKQKKIEQESVSNNNNNNSNNNVSNNDSKTFDEMSVDELNSLSAEQRRQQMLQALDRRNSEKNIFQ</sequence>
<keyword evidence="2" id="KW-1133">Transmembrane helix</keyword>